<dbReference type="Gramene" id="MELO3C030798.2.1">
    <property type="protein sequence ID" value="MELO3C030798.2.1"/>
    <property type="gene ID" value="MELO3C030798.2"/>
</dbReference>
<reference evidence="1" key="1">
    <citation type="submission" date="2023-03" db="UniProtKB">
        <authorList>
            <consortium name="EnsemblPlants"/>
        </authorList>
    </citation>
    <scope>IDENTIFICATION</scope>
</reference>
<dbReference type="AlphaFoldDB" id="A0A9I9E9T7"/>
<evidence type="ECO:0000313" key="1">
    <source>
        <dbReference type="EnsemblPlants" id="MELO3C030798.2.1"/>
    </source>
</evidence>
<dbReference type="EnsemblPlants" id="MELO3C030798.2.1">
    <property type="protein sequence ID" value="MELO3C030798.2.1"/>
    <property type="gene ID" value="MELO3C030798.2"/>
</dbReference>
<accession>A0A9I9E9T7</accession>
<protein>
    <submittedName>
        <fullName evidence="1">Uncharacterized protein</fullName>
    </submittedName>
</protein>
<organism evidence="1">
    <name type="scientific">Cucumis melo</name>
    <name type="common">Muskmelon</name>
    <dbReference type="NCBI Taxonomy" id="3656"/>
    <lineage>
        <taxon>Eukaryota</taxon>
        <taxon>Viridiplantae</taxon>
        <taxon>Streptophyta</taxon>
        <taxon>Embryophyta</taxon>
        <taxon>Tracheophyta</taxon>
        <taxon>Spermatophyta</taxon>
        <taxon>Magnoliopsida</taxon>
        <taxon>eudicotyledons</taxon>
        <taxon>Gunneridae</taxon>
        <taxon>Pentapetalae</taxon>
        <taxon>rosids</taxon>
        <taxon>fabids</taxon>
        <taxon>Cucurbitales</taxon>
        <taxon>Cucurbitaceae</taxon>
        <taxon>Benincaseae</taxon>
        <taxon>Cucumis</taxon>
    </lineage>
</organism>
<name>A0A9I9E9T7_CUCME</name>
<proteinExistence type="predicted"/>
<sequence>MKWKNHNKRSTRFVEKWERYSMTPICETFAIDINVDLDRHSKERNFSLSLPIVHKRRDRRCLKVLFDGYEHSQQKIRSKFYPNCN</sequence>